<comment type="caution">
    <text evidence="2">The sequence shown here is derived from an EMBL/GenBank/DDBJ whole genome shotgun (WGS) entry which is preliminary data.</text>
</comment>
<protein>
    <recommendedName>
        <fullName evidence="4">DUF2189 domain-containing protein</fullName>
    </recommendedName>
</protein>
<feature type="transmembrane region" description="Helical" evidence="1">
    <location>
        <begin position="204"/>
        <end position="220"/>
    </location>
</feature>
<dbReference type="AlphaFoldDB" id="A0A6A7RTS8"/>
<feature type="transmembrane region" description="Helical" evidence="1">
    <location>
        <begin position="63"/>
        <end position="86"/>
    </location>
</feature>
<dbReference type="Proteomes" id="UP000342300">
    <property type="component" value="Unassembled WGS sequence"/>
</dbReference>
<evidence type="ECO:0008006" key="4">
    <source>
        <dbReference type="Google" id="ProtNLM"/>
    </source>
</evidence>
<sequence length="275" mass="29975">MTPPPAEISPLQPQVLVVPLSAPLQWLRLGWRDLRRCGSLSLAHGVLLAAFGLALLANAYQHFWLLAGAFSGFLVVAPVLATSLYAMSRAVEHDRNIGWPLLRDTWLSWQQSRFMESGGYWCLVRFGLLLALAGTGWVVTSAALITLLAPVPINAPADFLRYVVLSRDNLLFETWLAMGGVLAAPIFASSIVAMPLLLDRRSNLLMAVLTSWRVVLANPGPMAVWAALIMLLVLISFATAMLGLILLIPVLGHASWHAYRALVDASALPERPRAQ</sequence>
<organism evidence="2 3">
    <name type="scientific">Candidatus Accumulibacter phosphatis</name>
    <dbReference type="NCBI Taxonomy" id="327160"/>
    <lineage>
        <taxon>Bacteria</taxon>
        <taxon>Pseudomonadati</taxon>
        <taxon>Pseudomonadota</taxon>
        <taxon>Betaproteobacteria</taxon>
        <taxon>Candidatus Accumulibacter</taxon>
    </lineage>
</organism>
<feature type="transmembrane region" description="Helical" evidence="1">
    <location>
        <begin position="175"/>
        <end position="197"/>
    </location>
</feature>
<name>A0A6A7RTS8_9PROT</name>
<gene>
    <name evidence="2" type="ORF">CRU78_10920</name>
</gene>
<evidence type="ECO:0000256" key="1">
    <source>
        <dbReference type="SAM" id="Phobius"/>
    </source>
</evidence>
<dbReference type="EMBL" id="PDHS01000250">
    <property type="protein sequence ID" value="MQM30994.1"/>
    <property type="molecule type" value="Genomic_DNA"/>
</dbReference>
<accession>A0A6A7RTS8</accession>
<dbReference type="Pfam" id="PF09955">
    <property type="entry name" value="DUF2189"/>
    <property type="match status" value="1"/>
</dbReference>
<feature type="transmembrane region" description="Helical" evidence="1">
    <location>
        <begin position="37"/>
        <end position="57"/>
    </location>
</feature>
<feature type="transmembrane region" description="Helical" evidence="1">
    <location>
        <begin position="122"/>
        <end position="155"/>
    </location>
</feature>
<keyword evidence="1" id="KW-0812">Transmembrane</keyword>
<dbReference type="InterPro" id="IPR018692">
    <property type="entry name" value="DUF2189"/>
</dbReference>
<evidence type="ECO:0000313" key="3">
    <source>
        <dbReference type="Proteomes" id="UP000342300"/>
    </source>
</evidence>
<keyword evidence="1" id="KW-0472">Membrane</keyword>
<proteinExistence type="predicted"/>
<keyword evidence="1" id="KW-1133">Transmembrane helix</keyword>
<feature type="transmembrane region" description="Helical" evidence="1">
    <location>
        <begin position="226"/>
        <end position="251"/>
    </location>
</feature>
<evidence type="ECO:0000313" key="2">
    <source>
        <dbReference type="EMBL" id="MQM30994.1"/>
    </source>
</evidence>
<reference evidence="2 3" key="1">
    <citation type="submission" date="2017-09" db="EMBL/GenBank/DDBJ databases">
        <title>Metagenomic Analysis Reveals Denitrifying Candidatus Accumulibacter and Flanking Population as a Source of N2O.</title>
        <authorList>
            <person name="Gao H."/>
            <person name="Mao Y."/>
            <person name="Zhao X."/>
            <person name="Liu W.-T."/>
            <person name="Zhang T."/>
            <person name="Wells G."/>
        </authorList>
    </citation>
    <scope>NUCLEOTIDE SEQUENCE [LARGE SCALE GENOMIC DNA]</scope>
    <source>
        <strain evidence="2">CANDO_2_IC</strain>
    </source>
</reference>